<evidence type="ECO:0000259" key="10">
    <source>
        <dbReference type="Pfam" id="PF04290"/>
    </source>
</evidence>
<dbReference type="KEGG" id="ock:EXM22_16290"/>
<dbReference type="OrthoDB" id="45144at2"/>
<protein>
    <submittedName>
        <fullName evidence="11">TRAP transporter small permease</fullName>
    </submittedName>
</protein>
<accession>A0A5C1QS48</accession>
<comment type="subcellular location">
    <subcellularLocation>
        <location evidence="1">Cell inner membrane</location>
        <topology evidence="1">Multi-pass membrane protein</topology>
    </subcellularLocation>
</comment>
<sequence length="164" mass="19046">MKTGLKKIGKILVDTIEVYIPFAAFVTLFSVFLIGIFFRYFLKPLTWTLELSLMCFIWTSLLGGLYAKRDNSHVVFTMIYDAVKPLTQIWMRICGHSLLVISFLIGLVPSWKYVLFMGYKKSNVLKIPMDVVYMPFVIFLAFMIGRYSLDIYHDVRKLMKGDIS</sequence>
<evidence type="ECO:0000256" key="3">
    <source>
        <dbReference type="ARBA" id="ARBA00022475"/>
    </source>
</evidence>
<evidence type="ECO:0000256" key="9">
    <source>
        <dbReference type="SAM" id="Phobius"/>
    </source>
</evidence>
<feature type="domain" description="Tripartite ATP-independent periplasmic transporters DctQ component" evidence="10">
    <location>
        <begin position="30"/>
        <end position="156"/>
    </location>
</feature>
<evidence type="ECO:0000313" key="11">
    <source>
        <dbReference type="EMBL" id="QEN09464.1"/>
    </source>
</evidence>
<reference evidence="11 12" key="1">
    <citation type="submission" date="2019-02" db="EMBL/GenBank/DDBJ databases">
        <title>Complete Genome Sequence and Methylome Analysis of free living Spirochaetas.</title>
        <authorList>
            <person name="Fomenkov A."/>
            <person name="Dubinina G."/>
            <person name="Leshcheva N."/>
            <person name="Mikheeva N."/>
            <person name="Grabovich M."/>
            <person name="Vincze T."/>
            <person name="Roberts R.J."/>
        </authorList>
    </citation>
    <scope>NUCLEOTIDE SEQUENCE [LARGE SCALE GENOMIC DNA]</scope>
    <source>
        <strain evidence="11 12">K2</strain>
    </source>
</reference>
<organism evidence="11 12">
    <name type="scientific">Oceanispirochaeta crateris</name>
    <dbReference type="NCBI Taxonomy" id="2518645"/>
    <lineage>
        <taxon>Bacteria</taxon>
        <taxon>Pseudomonadati</taxon>
        <taxon>Spirochaetota</taxon>
        <taxon>Spirochaetia</taxon>
        <taxon>Spirochaetales</taxon>
        <taxon>Spirochaetaceae</taxon>
        <taxon>Oceanispirochaeta</taxon>
    </lineage>
</organism>
<keyword evidence="12" id="KW-1185">Reference proteome</keyword>
<keyword evidence="5 9" id="KW-0812">Transmembrane</keyword>
<feature type="transmembrane region" description="Helical" evidence="9">
    <location>
        <begin position="20"/>
        <end position="41"/>
    </location>
</feature>
<keyword evidence="6 9" id="KW-1133">Transmembrane helix</keyword>
<name>A0A5C1QS48_9SPIO</name>
<keyword evidence="3" id="KW-1003">Cell membrane</keyword>
<keyword evidence="7 9" id="KW-0472">Membrane</keyword>
<feature type="transmembrane region" description="Helical" evidence="9">
    <location>
        <begin position="89"/>
        <end position="111"/>
    </location>
</feature>
<feature type="transmembrane region" description="Helical" evidence="9">
    <location>
        <begin position="131"/>
        <end position="149"/>
    </location>
</feature>
<dbReference type="PANTHER" id="PTHR35011">
    <property type="entry name" value="2,3-DIKETO-L-GULONATE TRAP TRANSPORTER SMALL PERMEASE PROTEIN YIAM"/>
    <property type="match status" value="1"/>
</dbReference>
<keyword evidence="4" id="KW-0997">Cell inner membrane</keyword>
<evidence type="ECO:0000313" key="12">
    <source>
        <dbReference type="Proteomes" id="UP000324209"/>
    </source>
</evidence>
<dbReference type="Proteomes" id="UP000324209">
    <property type="component" value="Chromosome"/>
</dbReference>
<evidence type="ECO:0000256" key="5">
    <source>
        <dbReference type="ARBA" id="ARBA00022692"/>
    </source>
</evidence>
<keyword evidence="2" id="KW-0813">Transport</keyword>
<dbReference type="Pfam" id="PF04290">
    <property type="entry name" value="DctQ"/>
    <property type="match status" value="1"/>
</dbReference>
<comment type="similarity">
    <text evidence="8">Belongs to the TRAP transporter small permease family.</text>
</comment>
<gene>
    <name evidence="11" type="ORF">EXM22_16290</name>
</gene>
<evidence type="ECO:0000256" key="8">
    <source>
        <dbReference type="ARBA" id="ARBA00038436"/>
    </source>
</evidence>
<dbReference type="InterPro" id="IPR007387">
    <property type="entry name" value="TRAP_DctQ"/>
</dbReference>
<dbReference type="InterPro" id="IPR055348">
    <property type="entry name" value="DctQ"/>
</dbReference>
<evidence type="ECO:0000256" key="2">
    <source>
        <dbReference type="ARBA" id="ARBA00022448"/>
    </source>
</evidence>
<feature type="transmembrane region" description="Helical" evidence="9">
    <location>
        <begin position="47"/>
        <end position="68"/>
    </location>
</feature>
<dbReference type="GO" id="GO:0005886">
    <property type="term" value="C:plasma membrane"/>
    <property type="evidence" value="ECO:0007669"/>
    <property type="project" value="UniProtKB-SubCell"/>
</dbReference>
<evidence type="ECO:0000256" key="7">
    <source>
        <dbReference type="ARBA" id="ARBA00023136"/>
    </source>
</evidence>
<dbReference type="EMBL" id="CP036150">
    <property type="protein sequence ID" value="QEN09464.1"/>
    <property type="molecule type" value="Genomic_DNA"/>
</dbReference>
<dbReference type="RefSeq" id="WP_149487539.1">
    <property type="nucleotide sequence ID" value="NZ_CP036150.1"/>
</dbReference>
<evidence type="ECO:0000256" key="4">
    <source>
        <dbReference type="ARBA" id="ARBA00022519"/>
    </source>
</evidence>
<dbReference type="AlphaFoldDB" id="A0A5C1QS48"/>
<evidence type="ECO:0000256" key="6">
    <source>
        <dbReference type="ARBA" id="ARBA00022989"/>
    </source>
</evidence>
<proteinExistence type="inferred from homology"/>
<evidence type="ECO:0000256" key="1">
    <source>
        <dbReference type="ARBA" id="ARBA00004429"/>
    </source>
</evidence>